<gene>
    <name evidence="8" type="ORF">HNP76_000041</name>
</gene>
<sequence length="278" mass="31062">MHASNFHPRISSEDLASLYQTIHSFTLFFIILAFLCCVGLLAVVIALIRISLAKQHEKESNEYASHVITAQEEERARISAELHDTVAQDLCVALSMAANENQRKILHDSIAQIRSLCYMLVPPSLTKQSLSSALKGFCLNFIDETKIDLHFLIREDAAALLNSEKFSAQQKLNIYRIVQESLMNVKKHANASEVSIFARRENKSENEGVYLFIEDDGNGFSQAKLAGNHMEKHFGLRGMNMRARQTGGILTINSRTEGSEMGSGTEIQLFIPIGAFEK</sequence>
<feature type="transmembrane region" description="Helical" evidence="6">
    <location>
        <begin position="25"/>
        <end position="48"/>
    </location>
</feature>
<dbReference type="InterPro" id="IPR036890">
    <property type="entry name" value="HATPase_C_sf"/>
</dbReference>
<evidence type="ECO:0000256" key="4">
    <source>
        <dbReference type="ARBA" id="ARBA00022777"/>
    </source>
</evidence>
<dbReference type="InterPro" id="IPR050482">
    <property type="entry name" value="Sensor_HK_TwoCompSys"/>
</dbReference>
<comment type="catalytic activity">
    <reaction evidence="1">
        <text>ATP + protein L-histidine = ADP + protein N-phospho-L-histidine.</text>
        <dbReference type="EC" id="2.7.13.3"/>
    </reaction>
</comment>
<dbReference type="SUPFAM" id="SSF55874">
    <property type="entry name" value="ATPase domain of HSP90 chaperone/DNA topoisomerase II/histidine kinase"/>
    <property type="match status" value="1"/>
</dbReference>
<evidence type="ECO:0000256" key="6">
    <source>
        <dbReference type="SAM" id="Phobius"/>
    </source>
</evidence>
<keyword evidence="6" id="KW-1133">Transmembrane helix</keyword>
<comment type="caution">
    <text evidence="8">The sequence shown here is derived from an EMBL/GenBank/DDBJ whole genome shotgun (WGS) entry which is preliminary data.</text>
</comment>
<name>A0A7W8LKS1_9SPIR</name>
<dbReference type="PANTHER" id="PTHR24421:SF10">
    <property type="entry name" value="NITRATE_NITRITE SENSOR PROTEIN NARQ"/>
    <property type="match status" value="1"/>
</dbReference>
<keyword evidence="9" id="KW-1185">Reference proteome</keyword>
<keyword evidence="5" id="KW-0902">Two-component regulatory system</keyword>
<dbReference type="AlphaFoldDB" id="A0A7W8LKS1"/>
<dbReference type="Pfam" id="PF02518">
    <property type="entry name" value="HATPase_c"/>
    <property type="match status" value="1"/>
</dbReference>
<evidence type="ECO:0000256" key="5">
    <source>
        <dbReference type="ARBA" id="ARBA00023012"/>
    </source>
</evidence>
<dbReference type="Proteomes" id="UP000518887">
    <property type="component" value="Unassembled WGS sequence"/>
</dbReference>
<feature type="domain" description="Histidine kinase/HSP90-like ATPase" evidence="7">
    <location>
        <begin position="169"/>
        <end position="275"/>
    </location>
</feature>
<dbReference type="Gene3D" id="1.20.5.1930">
    <property type="match status" value="1"/>
</dbReference>
<dbReference type="GO" id="GO:0000160">
    <property type="term" value="P:phosphorelay signal transduction system"/>
    <property type="evidence" value="ECO:0007669"/>
    <property type="project" value="UniProtKB-KW"/>
</dbReference>
<keyword evidence="4 8" id="KW-0418">Kinase</keyword>
<dbReference type="RefSeq" id="WP_184656306.1">
    <property type="nucleotide sequence ID" value="NZ_JACHFQ010000001.1"/>
</dbReference>
<dbReference type="SMART" id="SM00387">
    <property type="entry name" value="HATPase_c"/>
    <property type="match status" value="1"/>
</dbReference>
<keyword evidence="3" id="KW-0808">Transferase</keyword>
<reference evidence="8 9" key="1">
    <citation type="submission" date="2020-08" db="EMBL/GenBank/DDBJ databases">
        <title>Genomic Encyclopedia of Type Strains, Phase IV (KMG-IV): sequencing the most valuable type-strain genomes for metagenomic binning, comparative biology and taxonomic classification.</title>
        <authorList>
            <person name="Goeker M."/>
        </authorList>
    </citation>
    <scope>NUCLEOTIDE SEQUENCE [LARGE SCALE GENOMIC DNA]</scope>
    <source>
        <strain evidence="8 9">DSM 103462</strain>
    </source>
</reference>
<dbReference type="GO" id="GO:0004673">
    <property type="term" value="F:protein histidine kinase activity"/>
    <property type="evidence" value="ECO:0007669"/>
    <property type="project" value="UniProtKB-EC"/>
</dbReference>
<organism evidence="8 9">
    <name type="scientific">Treponema ruminis</name>
    <dbReference type="NCBI Taxonomy" id="744515"/>
    <lineage>
        <taxon>Bacteria</taxon>
        <taxon>Pseudomonadati</taxon>
        <taxon>Spirochaetota</taxon>
        <taxon>Spirochaetia</taxon>
        <taxon>Spirochaetales</taxon>
        <taxon>Treponemataceae</taxon>
        <taxon>Treponema</taxon>
    </lineage>
</organism>
<dbReference type="PANTHER" id="PTHR24421">
    <property type="entry name" value="NITRATE/NITRITE SENSOR PROTEIN NARX-RELATED"/>
    <property type="match status" value="1"/>
</dbReference>
<evidence type="ECO:0000259" key="7">
    <source>
        <dbReference type="SMART" id="SM00387"/>
    </source>
</evidence>
<dbReference type="CDD" id="cd16917">
    <property type="entry name" value="HATPase_UhpB-NarQ-NarX-like"/>
    <property type="match status" value="1"/>
</dbReference>
<proteinExistence type="predicted"/>
<dbReference type="EMBL" id="JACHFQ010000001">
    <property type="protein sequence ID" value="MBB5224701.1"/>
    <property type="molecule type" value="Genomic_DNA"/>
</dbReference>
<evidence type="ECO:0000256" key="2">
    <source>
        <dbReference type="ARBA" id="ARBA00012438"/>
    </source>
</evidence>
<keyword evidence="6" id="KW-0472">Membrane</keyword>
<evidence type="ECO:0000256" key="1">
    <source>
        <dbReference type="ARBA" id="ARBA00000085"/>
    </source>
</evidence>
<keyword evidence="6" id="KW-0812">Transmembrane</keyword>
<evidence type="ECO:0000313" key="8">
    <source>
        <dbReference type="EMBL" id="MBB5224701.1"/>
    </source>
</evidence>
<protein>
    <recommendedName>
        <fullName evidence="2">histidine kinase</fullName>
        <ecNumber evidence="2">2.7.13.3</ecNumber>
    </recommendedName>
</protein>
<dbReference type="EC" id="2.7.13.3" evidence="2"/>
<accession>A0A7W8LKS1</accession>
<evidence type="ECO:0000256" key="3">
    <source>
        <dbReference type="ARBA" id="ARBA00022679"/>
    </source>
</evidence>
<dbReference type="InterPro" id="IPR003594">
    <property type="entry name" value="HATPase_dom"/>
</dbReference>
<dbReference type="Gene3D" id="3.30.565.10">
    <property type="entry name" value="Histidine kinase-like ATPase, C-terminal domain"/>
    <property type="match status" value="1"/>
</dbReference>
<evidence type="ECO:0000313" key="9">
    <source>
        <dbReference type="Proteomes" id="UP000518887"/>
    </source>
</evidence>